<organism evidence="1 2">
    <name type="scientific">Armillaria gallica</name>
    <name type="common">Bulbous honey fungus</name>
    <name type="synonym">Armillaria bulbosa</name>
    <dbReference type="NCBI Taxonomy" id="47427"/>
    <lineage>
        <taxon>Eukaryota</taxon>
        <taxon>Fungi</taxon>
        <taxon>Dikarya</taxon>
        <taxon>Basidiomycota</taxon>
        <taxon>Agaricomycotina</taxon>
        <taxon>Agaricomycetes</taxon>
        <taxon>Agaricomycetidae</taxon>
        <taxon>Agaricales</taxon>
        <taxon>Marasmiineae</taxon>
        <taxon>Physalacriaceae</taxon>
        <taxon>Armillaria</taxon>
    </lineage>
</organism>
<proteinExistence type="predicted"/>
<keyword evidence="2" id="KW-1185">Reference proteome</keyword>
<evidence type="ECO:0000313" key="1">
    <source>
        <dbReference type="EMBL" id="PBK85163.1"/>
    </source>
</evidence>
<sequence>MQPRRTIVSSRLPLYAYQRSRTRVAASFLTPLVFPRVYTKTPLRLVQCWFQYRRWDDLSRPSQEGTRLFPLDFASGREKGTFLPPSTALWHSLVISGWHR</sequence>
<dbReference type="EMBL" id="KZ293693">
    <property type="protein sequence ID" value="PBK85163.1"/>
    <property type="molecule type" value="Genomic_DNA"/>
</dbReference>
<gene>
    <name evidence="1" type="ORF">ARMGADRAFT_592956</name>
</gene>
<reference evidence="2" key="1">
    <citation type="journal article" date="2017" name="Nat. Ecol. Evol.">
        <title>Genome expansion and lineage-specific genetic innovations in the forest pathogenic fungi Armillaria.</title>
        <authorList>
            <person name="Sipos G."/>
            <person name="Prasanna A.N."/>
            <person name="Walter M.C."/>
            <person name="O'Connor E."/>
            <person name="Balint B."/>
            <person name="Krizsan K."/>
            <person name="Kiss B."/>
            <person name="Hess J."/>
            <person name="Varga T."/>
            <person name="Slot J."/>
            <person name="Riley R."/>
            <person name="Boka B."/>
            <person name="Rigling D."/>
            <person name="Barry K."/>
            <person name="Lee J."/>
            <person name="Mihaltcheva S."/>
            <person name="LaButti K."/>
            <person name="Lipzen A."/>
            <person name="Waldron R."/>
            <person name="Moloney N.M."/>
            <person name="Sperisen C."/>
            <person name="Kredics L."/>
            <person name="Vagvoelgyi C."/>
            <person name="Patrignani A."/>
            <person name="Fitzpatrick D."/>
            <person name="Nagy I."/>
            <person name="Doyle S."/>
            <person name="Anderson J.B."/>
            <person name="Grigoriev I.V."/>
            <person name="Gueldener U."/>
            <person name="Muensterkoetter M."/>
            <person name="Nagy L.G."/>
        </authorList>
    </citation>
    <scope>NUCLEOTIDE SEQUENCE [LARGE SCALE GENOMIC DNA]</scope>
    <source>
        <strain evidence="2">Ar21-2</strain>
    </source>
</reference>
<dbReference type="InParanoid" id="A0A2H3DA66"/>
<dbReference type="Proteomes" id="UP000217790">
    <property type="component" value="Unassembled WGS sequence"/>
</dbReference>
<accession>A0A2H3DA66</accession>
<dbReference type="AlphaFoldDB" id="A0A2H3DA66"/>
<evidence type="ECO:0000313" key="2">
    <source>
        <dbReference type="Proteomes" id="UP000217790"/>
    </source>
</evidence>
<protein>
    <submittedName>
        <fullName evidence="1">Uncharacterized protein</fullName>
    </submittedName>
</protein>
<name>A0A2H3DA66_ARMGA</name>